<dbReference type="Proteomes" id="UP000011618">
    <property type="component" value="Unassembled WGS sequence"/>
</dbReference>
<proteinExistence type="predicted"/>
<dbReference type="EMBL" id="AOII01000074">
    <property type="protein sequence ID" value="ELY75986.1"/>
    <property type="molecule type" value="Genomic_DNA"/>
</dbReference>
<protein>
    <submittedName>
        <fullName evidence="2">Membrane protein-like protein</fullName>
    </submittedName>
</protein>
<feature type="transmembrane region" description="Helical" evidence="1">
    <location>
        <begin position="86"/>
        <end position="106"/>
    </location>
</feature>
<evidence type="ECO:0000313" key="2">
    <source>
        <dbReference type="EMBL" id="ELY75986.1"/>
    </source>
</evidence>
<comment type="caution">
    <text evidence="2">The sequence shown here is derived from an EMBL/GenBank/DDBJ whole genome shotgun (WGS) entry which is preliminary data.</text>
</comment>
<gene>
    <name evidence="2" type="ORF">C487_12823</name>
</gene>
<dbReference type="eggNOG" id="arCOG03887">
    <property type="taxonomic scope" value="Archaea"/>
</dbReference>
<keyword evidence="1" id="KW-0812">Transmembrane</keyword>
<evidence type="ECO:0000313" key="3">
    <source>
        <dbReference type="Proteomes" id="UP000011618"/>
    </source>
</evidence>
<dbReference type="RefSeq" id="WP_006186123.1">
    <property type="nucleotide sequence ID" value="NZ_AOII01000074.1"/>
</dbReference>
<dbReference type="AlphaFoldDB" id="L9YQN1"/>
<reference evidence="2 3" key="1">
    <citation type="journal article" date="2014" name="PLoS Genet.">
        <title>Phylogenetically driven sequencing of extremely halophilic archaea reveals strategies for static and dynamic osmo-response.</title>
        <authorList>
            <person name="Becker E.A."/>
            <person name="Seitzer P.M."/>
            <person name="Tritt A."/>
            <person name="Larsen D."/>
            <person name="Krusor M."/>
            <person name="Yao A.I."/>
            <person name="Wu D."/>
            <person name="Madern D."/>
            <person name="Eisen J.A."/>
            <person name="Darling A.E."/>
            <person name="Facciotti M.T."/>
        </authorList>
    </citation>
    <scope>NUCLEOTIDE SEQUENCE [LARGE SCALE GENOMIC DNA]</scope>
    <source>
        <strain evidence="2 3">DSM 3751</strain>
    </source>
</reference>
<feature type="transmembrane region" description="Helical" evidence="1">
    <location>
        <begin position="21"/>
        <end position="40"/>
    </location>
</feature>
<dbReference type="OrthoDB" id="157429at2157"/>
<name>L9YQN1_9EURY</name>
<keyword evidence="1" id="KW-0472">Membrane</keyword>
<organism evidence="2 3">
    <name type="scientific">Natrinema pallidum DSM 3751</name>
    <dbReference type="NCBI Taxonomy" id="1227495"/>
    <lineage>
        <taxon>Archaea</taxon>
        <taxon>Methanobacteriati</taxon>
        <taxon>Methanobacteriota</taxon>
        <taxon>Stenosarchaea group</taxon>
        <taxon>Halobacteria</taxon>
        <taxon>Halobacteriales</taxon>
        <taxon>Natrialbaceae</taxon>
        <taxon>Natrinema</taxon>
    </lineage>
</organism>
<dbReference type="Pfam" id="PF09622">
    <property type="entry name" value="DUF2391"/>
    <property type="match status" value="1"/>
</dbReference>
<dbReference type="InterPro" id="IPR024464">
    <property type="entry name" value="DUF2391"/>
</dbReference>
<sequence length="168" mass="17868">MKLRRPRRPRDFRLADSAQQIVGGFLLAGPFVVTEEVWTLAGNMHILQALAIVAIVFAIGYAALYKADTTRDIDDEQEVVGIPIRFISLMFVTFGSVTVLALLFGAPETFLKDATTACDPVSLARAPGPFLENAAASCGLVLTTFKAVTVGSVFSVVGAATADSIFAK</sequence>
<keyword evidence="1" id="KW-1133">Transmembrane helix</keyword>
<dbReference type="PATRIC" id="fig|1227495.3.peg.2565"/>
<evidence type="ECO:0000256" key="1">
    <source>
        <dbReference type="SAM" id="Phobius"/>
    </source>
</evidence>
<accession>L9YQN1</accession>
<feature type="transmembrane region" description="Helical" evidence="1">
    <location>
        <begin position="46"/>
        <end position="65"/>
    </location>
</feature>